<accession>A0A5B6W0L4</accession>
<protein>
    <submittedName>
        <fullName evidence="1">Uncharacterized protein</fullName>
    </submittedName>
</protein>
<name>A0A5B6W0L4_9ROSI</name>
<organism evidence="1 2">
    <name type="scientific">Gossypium australe</name>
    <dbReference type="NCBI Taxonomy" id="47621"/>
    <lineage>
        <taxon>Eukaryota</taxon>
        <taxon>Viridiplantae</taxon>
        <taxon>Streptophyta</taxon>
        <taxon>Embryophyta</taxon>
        <taxon>Tracheophyta</taxon>
        <taxon>Spermatophyta</taxon>
        <taxon>Magnoliopsida</taxon>
        <taxon>eudicotyledons</taxon>
        <taxon>Gunneridae</taxon>
        <taxon>Pentapetalae</taxon>
        <taxon>rosids</taxon>
        <taxon>malvids</taxon>
        <taxon>Malvales</taxon>
        <taxon>Malvaceae</taxon>
        <taxon>Malvoideae</taxon>
        <taxon>Gossypium</taxon>
    </lineage>
</organism>
<dbReference type="EMBL" id="SMMG02000005">
    <property type="protein sequence ID" value="KAA3475120.1"/>
    <property type="molecule type" value="Genomic_DNA"/>
</dbReference>
<evidence type="ECO:0000313" key="1">
    <source>
        <dbReference type="EMBL" id="KAA3475120.1"/>
    </source>
</evidence>
<dbReference type="AlphaFoldDB" id="A0A5B6W0L4"/>
<dbReference type="Proteomes" id="UP000325315">
    <property type="component" value="Unassembled WGS sequence"/>
</dbReference>
<reference evidence="2" key="1">
    <citation type="journal article" date="2019" name="Plant Biotechnol. J.">
        <title>Genome sequencing of the Australian wild diploid species Gossypium australe highlights disease resistance and delayed gland morphogenesis.</title>
        <authorList>
            <person name="Cai Y."/>
            <person name="Cai X."/>
            <person name="Wang Q."/>
            <person name="Wang P."/>
            <person name="Zhang Y."/>
            <person name="Cai C."/>
            <person name="Xu Y."/>
            <person name="Wang K."/>
            <person name="Zhou Z."/>
            <person name="Wang C."/>
            <person name="Geng S."/>
            <person name="Li B."/>
            <person name="Dong Q."/>
            <person name="Hou Y."/>
            <person name="Wang H."/>
            <person name="Ai P."/>
            <person name="Liu Z."/>
            <person name="Yi F."/>
            <person name="Sun M."/>
            <person name="An G."/>
            <person name="Cheng J."/>
            <person name="Zhang Y."/>
            <person name="Shi Q."/>
            <person name="Xie Y."/>
            <person name="Shi X."/>
            <person name="Chang Y."/>
            <person name="Huang F."/>
            <person name="Chen Y."/>
            <person name="Hong S."/>
            <person name="Mi L."/>
            <person name="Sun Q."/>
            <person name="Zhang L."/>
            <person name="Zhou B."/>
            <person name="Peng R."/>
            <person name="Zhang X."/>
            <person name="Liu F."/>
        </authorList>
    </citation>
    <scope>NUCLEOTIDE SEQUENCE [LARGE SCALE GENOMIC DNA]</scope>
    <source>
        <strain evidence="2">cv. PA1801</strain>
    </source>
</reference>
<keyword evidence="2" id="KW-1185">Reference proteome</keyword>
<sequence length="64" mass="6959">MESDHQFSEATFLTRATHHRLRSKAKRAAVIGALLARIVALTRAGGCGAIEGARLRCLTFPQKP</sequence>
<evidence type="ECO:0000313" key="2">
    <source>
        <dbReference type="Proteomes" id="UP000325315"/>
    </source>
</evidence>
<proteinExistence type="predicted"/>
<comment type="caution">
    <text evidence="1">The sequence shown here is derived from an EMBL/GenBank/DDBJ whole genome shotgun (WGS) entry which is preliminary data.</text>
</comment>
<gene>
    <name evidence="1" type="ORF">EPI10_025343</name>
</gene>